<accession>A0ACC1CR02</accession>
<name>A0ACC1CR02_9NEOP</name>
<organism evidence="1 2">
    <name type="scientific">Dendrolimus kikuchii</name>
    <dbReference type="NCBI Taxonomy" id="765133"/>
    <lineage>
        <taxon>Eukaryota</taxon>
        <taxon>Metazoa</taxon>
        <taxon>Ecdysozoa</taxon>
        <taxon>Arthropoda</taxon>
        <taxon>Hexapoda</taxon>
        <taxon>Insecta</taxon>
        <taxon>Pterygota</taxon>
        <taxon>Neoptera</taxon>
        <taxon>Endopterygota</taxon>
        <taxon>Lepidoptera</taxon>
        <taxon>Glossata</taxon>
        <taxon>Ditrysia</taxon>
        <taxon>Bombycoidea</taxon>
        <taxon>Lasiocampidae</taxon>
        <taxon>Dendrolimus</taxon>
    </lineage>
</organism>
<evidence type="ECO:0000313" key="2">
    <source>
        <dbReference type="Proteomes" id="UP000824533"/>
    </source>
</evidence>
<gene>
    <name evidence="1" type="ORF">K1T71_010141</name>
</gene>
<reference evidence="1 2" key="1">
    <citation type="journal article" date="2021" name="Front. Genet.">
        <title>Chromosome-Level Genome Assembly Reveals Significant Gene Expansion in the Toll and IMD Signaling Pathways of Dendrolimus kikuchii.</title>
        <authorList>
            <person name="Zhou J."/>
            <person name="Wu P."/>
            <person name="Xiong Z."/>
            <person name="Liu N."/>
            <person name="Zhao N."/>
            <person name="Ji M."/>
            <person name="Qiu Y."/>
            <person name="Yang B."/>
        </authorList>
    </citation>
    <scope>NUCLEOTIDE SEQUENCE [LARGE SCALE GENOMIC DNA]</scope>
    <source>
        <strain evidence="1">Ann1</strain>
    </source>
</reference>
<evidence type="ECO:0000313" key="1">
    <source>
        <dbReference type="EMBL" id="KAJ0173995.1"/>
    </source>
</evidence>
<dbReference type="EMBL" id="CM034404">
    <property type="protein sequence ID" value="KAJ0173995.1"/>
    <property type="molecule type" value="Genomic_DNA"/>
</dbReference>
<dbReference type="Proteomes" id="UP000824533">
    <property type="component" value="Linkage Group LG18"/>
</dbReference>
<protein>
    <submittedName>
        <fullName evidence="1">Uncharacterized protein</fullName>
    </submittedName>
</protein>
<proteinExistence type="predicted"/>
<comment type="caution">
    <text evidence="1">The sequence shown here is derived from an EMBL/GenBank/DDBJ whole genome shotgun (WGS) entry which is preliminary data.</text>
</comment>
<sequence>MCNRLSTEDQKTILKYSKCLMECPTVTCKNVQAAILEACGQDQASMLSSQLGILDTPPALRSLHSEVRRLQAALDAERFDRNYLQEELARKNLKMDKLMKIKEQYKLEIMDLKAKISLCGQKDEGNGSECEADKSSKLMKQLKEIEDRLEQTQGQLDDVLYERDMYKSKVEDLKKDRDKWLTLSQQETDRILQLTQELEIERRDTQTLKEVVAELRQHNRLNGLDLSQLECDDPETSIQSLHHNISGCSEICANVVEVQLGEERAKIVVLKQQIETLQGQINDLKTIAVSEKQSYEEMLKEKECEINDLKHRINEEFEENNKLKCVIDENFDELKTLKLHLNEEINNKNTLEEHFNCEVIKLNNEVNELEQRLKDNTENARKIIETKINEIQVLHEEKISLLESLTNEINKRDNLITDLQSDLENEKQAKTSMKDSHENKIMKLKEKVLNRNNELVELQNNLCEKSEMIESLHLDLKKEKESKQELIEKYGNDIKQLAADKELIQKELYDKYAEIEQLMTHLNEKDVIIDELKHDLESFKITVHDLTENCKSLETAKANLVHDMAACNSKFDKMCKDINNLKIAYEEEKNKSQQDLDEKNARIDTLQKQLQEEINFKIILQNDMSFLTQNKISLQDEIEKLRNVIIEKDRVLKSKEMDLQEEVNGNDILIKERDKFKADLDKYINDSVEFTNVIQSLKAQHEEIINSFNEQLNEKSTLIEELNTRILEGIQEKYSHEDKIKNLNNEKHNMEKEIAQKSDHITQLQAECDRLNEISEQNKLALKVLEQNVQDQNQKCMQLEKNFDVESSKMILKLNETEKVIKRLCDNSKKALSNKEKQIEAIKKHIEKLAKRTEKDQEVVMELEGEKEELKQILEQEKIAKNTLENEYRHKCMSYEEKIKNDNTEIVELRKIVNEKSEEIKKVNKQLSQNRTEITLLQSKLDDLESYNKELEVKLNTEADCNKQILVTLQTDNEQLLCTLRKNLIDKEQEVSMLNEHMANIREVNKELECHIKQLEAMITKNTDEISLLTEALTLKDSNIKNLIQDAAELTTKLNDQVVLNKALVTEKNIFLETNQKLANKSKVLLNEEAILTPVLLEGRNVTNIIVEENALKSQLDNEMVAKKGLLHDNECLTQQLVEEKSLRELLENEKGNLIVDNHVLEQNLNVIQQKMDQLVKDSAKEYKKLIDEKNILIEKVAVMEKEIDLLKREYGIKKSAKDAMQTEKNELKEVKVFIEDILTEKYNLILEKDNLSEQIVLKEQNIKDLTRENEILISNKELMGKEKQIMNNKLLTLEHVKNKLLEEKSNLEIIKDTLIKDNHIIIEEKEMLLKDIDIEKAAKDNLESEKNELRKQLKVLNEKYDLEIKNKNGELVQLETTLNEVVEKFRITTNLEQQLKHEIEQNIKMRNETLLEQLMLSNKLTLTLEDKKKAEQELNECQKQLNTLMKEIDNIKEKLSISKQDLIAKDRFISKISKEKDAEISAISKELLDEKTAREKLQQELEMKIVLVYELQQKLEEVNCDRDVLNALKKENEELMKVVQETETLLCQERAHSQKYSSQEEKEYHIKVDKDSSSDITQSLSESIKTITDLEKIIHNKNRTITTLQSDITYLKTIMAESESKLLDVTRELEVSNENCQQLSNQLKKIVYQKNEEIAELKKQVNKMTAMENRASQIIKVSAKYQAIILKRIAEIKSNTVLKELTNYGNTNSCDNELRRSLNAGTITMEDLENFLDTTDRHLKRCSDKQIILQKERDRLYEVNKIHESEIINLKKFLTELSVCFSTFNSVKDLYTQKLSRVVSIQRTVRREILNLDGQVTDNCMCKLERAYAAVMQDLSECAMNLERWVERCVSRSISPEKIKQAFSDSVSISGSFQNAGLEVQLEELEKSFQKLLEEVARAQRGEGARDAQSVTVMEVKAEYEDKLNRMKAKMKQLFNEQMSVIKEKQRDEIVILEQELMKARETLARTSRSYEEHIKKLTTELWTVGEKFLMTKDEAEWLKRQQKSGSLMSLQHVHSSGLVPPAVEPSRPSDSMSLRSLPTNNENKTKKEDRGLHMSDEEGEVFDNRWLKELSATPRREGRDTLPPGQRLSELKWRNSLCPPHLKSSYPAETQFAPALDEEDIKCLGTIQGKQQRKEVGITAYKKPGPPTPSKQAGRLSATDSELRESLRVEGDPHASRKTSTPSRLRSLFRSSKVETADGTPRSRRLSNIFRKK</sequence>
<keyword evidence="2" id="KW-1185">Reference proteome</keyword>